<comment type="similarity">
    <text evidence="1 2">Belongs to the small heat shock protein (HSP20) family.</text>
</comment>
<dbReference type="InterPro" id="IPR008978">
    <property type="entry name" value="HSP20-like_chaperone"/>
</dbReference>
<protein>
    <submittedName>
        <fullName evidence="4">Hsp20/alpha crystallin family protein</fullName>
    </submittedName>
</protein>
<dbReference type="Pfam" id="PF00011">
    <property type="entry name" value="HSP20"/>
    <property type="match status" value="1"/>
</dbReference>
<evidence type="ECO:0000259" key="3">
    <source>
        <dbReference type="PROSITE" id="PS01031"/>
    </source>
</evidence>
<evidence type="ECO:0000256" key="2">
    <source>
        <dbReference type="RuleBase" id="RU003616"/>
    </source>
</evidence>
<reference evidence="4" key="1">
    <citation type="submission" date="2022-10" db="EMBL/GenBank/DDBJ databases">
        <title>The complete genomes of actinobacterial strains from the NBC collection.</title>
        <authorList>
            <person name="Joergensen T.S."/>
            <person name="Alvarez Arevalo M."/>
            <person name="Sterndorff E.B."/>
            <person name="Faurdal D."/>
            <person name="Vuksanovic O."/>
            <person name="Mourched A.-S."/>
            <person name="Charusanti P."/>
            <person name="Shaw S."/>
            <person name="Blin K."/>
            <person name="Weber T."/>
        </authorList>
    </citation>
    <scope>NUCLEOTIDE SEQUENCE</scope>
    <source>
        <strain evidence="4">NBC_00119</strain>
    </source>
</reference>
<gene>
    <name evidence="4" type="ORF">OHU69_07525</name>
</gene>
<evidence type="ECO:0000256" key="1">
    <source>
        <dbReference type="PROSITE-ProRule" id="PRU00285"/>
    </source>
</evidence>
<proteinExistence type="inferred from homology"/>
<name>A0AAU1TZ89_9ACTN</name>
<evidence type="ECO:0000313" key="4">
    <source>
        <dbReference type="EMBL" id="WTS10929.1"/>
    </source>
</evidence>
<dbReference type="InterPro" id="IPR002068">
    <property type="entry name" value="A-crystallin/Hsp20_dom"/>
</dbReference>
<dbReference type="PROSITE" id="PS01031">
    <property type="entry name" value="SHSP"/>
    <property type="match status" value="1"/>
</dbReference>
<sequence>MDERADVTRSHPARTAWWAGADPASELQHLWGEVSRLLERSSQPAGPSQHWMPVVEEADSGVAYVVRAELPGVRRERVNVEVDGRELHISGSVEETADGIALRRRSGTFSYGVRVPGDVDIDRIQADMADGVLTLRLPKTAAVTRRTIEIRAEGSDK</sequence>
<dbReference type="Gene3D" id="2.60.40.790">
    <property type="match status" value="1"/>
</dbReference>
<dbReference type="SUPFAM" id="SSF49764">
    <property type="entry name" value="HSP20-like chaperones"/>
    <property type="match status" value="1"/>
</dbReference>
<feature type="domain" description="SHSP" evidence="3">
    <location>
        <begin position="45"/>
        <end position="153"/>
    </location>
</feature>
<dbReference type="AlphaFoldDB" id="A0AAU1TZ89"/>
<dbReference type="InterPro" id="IPR031107">
    <property type="entry name" value="Small_HSP"/>
</dbReference>
<accession>A0AAU1TZ89</accession>
<dbReference type="EMBL" id="CP108195">
    <property type="protein sequence ID" value="WTS10929.1"/>
    <property type="molecule type" value="Genomic_DNA"/>
</dbReference>
<dbReference type="CDD" id="cd06464">
    <property type="entry name" value="ACD_sHsps-like"/>
    <property type="match status" value="1"/>
</dbReference>
<organism evidence="4">
    <name type="scientific">Streptomyces sp. NBC_00119</name>
    <dbReference type="NCBI Taxonomy" id="2975659"/>
    <lineage>
        <taxon>Bacteria</taxon>
        <taxon>Bacillati</taxon>
        <taxon>Actinomycetota</taxon>
        <taxon>Actinomycetes</taxon>
        <taxon>Kitasatosporales</taxon>
        <taxon>Streptomycetaceae</taxon>
        <taxon>Streptomyces</taxon>
    </lineage>
</organism>
<dbReference type="PANTHER" id="PTHR11527">
    <property type="entry name" value="HEAT-SHOCK PROTEIN 20 FAMILY MEMBER"/>
    <property type="match status" value="1"/>
</dbReference>